<name>A0A9W6SL82_9ACTN</name>
<dbReference type="InterPro" id="IPR003838">
    <property type="entry name" value="ABC3_permease_C"/>
</dbReference>
<evidence type="ECO:0008006" key="13">
    <source>
        <dbReference type="Google" id="ProtNLM"/>
    </source>
</evidence>
<feature type="region of interest" description="Disordered" evidence="7">
    <location>
        <begin position="98"/>
        <end position="128"/>
    </location>
</feature>
<feature type="domain" description="ABC3 transporter permease C-terminal" evidence="9">
    <location>
        <begin position="292"/>
        <end position="443"/>
    </location>
</feature>
<feature type="domain" description="MacB-like periplasmic core" evidence="10">
    <location>
        <begin position="22"/>
        <end position="259"/>
    </location>
</feature>
<keyword evidence="3 8" id="KW-0812">Transmembrane</keyword>
<proteinExistence type="inferred from homology"/>
<dbReference type="PANTHER" id="PTHR30572">
    <property type="entry name" value="MEMBRANE COMPONENT OF TRANSPORTER-RELATED"/>
    <property type="match status" value="1"/>
</dbReference>
<evidence type="ECO:0000256" key="4">
    <source>
        <dbReference type="ARBA" id="ARBA00022989"/>
    </source>
</evidence>
<reference evidence="11" key="1">
    <citation type="submission" date="2023-03" db="EMBL/GenBank/DDBJ databases">
        <title>Actinorhabdospora filicis NBRC 111898.</title>
        <authorList>
            <person name="Ichikawa N."/>
            <person name="Sato H."/>
            <person name="Tonouchi N."/>
        </authorList>
    </citation>
    <scope>NUCLEOTIDE SEQUENCE</scope>
    <source>
        <strain evidence="11">NBRC 111898</strain>
    </source>
</reference>
<comment type="similarity">
    <text evidence="6">Belongs to the ABC-4 integral membrane protein family.</text>
</comment>
<comment type="caution">
    <text evidence="11">The sequence shown here is derived from an EMBL/GenBank/DDBJ whole genome shotgun (WGS) entry which is preliminary data.</text>
</comment>
<protein>
    <recommendedName>
        <fullName evidence="13">ABC transport system permease protein</fullName>
    </recommendedName>
</protein>
<evidence type="ECO:0000256" key="8">
    <source>
        <dbReference type="SAM" id="Phobius"/>
    </source>
</evidence>
<keyword evidence="12" id="KW-1185">Reference proteome</keyword>
<dbReference type="Pfam" id="PF12704">
    <property type="entry name" value="MacB_PCD"/>
    <property type="match status" value="1"/>
</dbReference>
<dbReference type="GO" id="GO:0005886">
    <property type="term" value="C:plasma membrane"/>
    <property type="evidence" value="ECO:0007669"/>
    <property type="project" value="UniProtKB-SubCell"/>
</dbReference>
<feature type="transmembrane region" description="Helical" evidence="8">
    <location>
        <begin position="290"/>
        <end position="311"/>
    </location>
</feature>
<gene>
    <name evidence="11" type="ORF">Afil01_26590</name>
</gene>
<evidence type="ECO:0000313" key="11">
    <source>
        <dbReference type="EMBL" id="GLZ77852.1"/>
    </source>
</evidence>
<dbReference type="RefSeq" id="WP_285663032.1">
    <property type="nucleotide sequence ID" value="NZ_BSTX01000002.1"/>
</dbReference>
<evidence type="ECO:0000256" key="5">
    <source>
        <dbReference type="ARBA" id="ARBA00023136"/>
    </source>
</evidence>
<dbReference type="GO" id="GO:0022857">
    <property type="term" value="F:transmembrane transporter activity"/>
    <property type="evidence" value="ECO:0007669"/>
    <property type="project" value="TreeGrafter"/>
</dbReference>
<dbReference type="InterPro" id="IPR050250">
    <property type="entry name" value="Macrolide_Exporter_MacB"/>
</dbReference>
<evidence type="ECO:0000259" key="9">
    <source>
        <dbReference type="Pfam" id="PF02687"/>
    </source>
</evidence>
<evidence type="ECO:0000313" key="12">
    <source>
        <dbReference type="Proteomes" id="UP001165079"/>
    </source>
</evidence>
<dbReference type="Pfam" id="PF02687">
    <property type="entry name" value="FtsX"/>
    <property type="match status" value="1"/>
</dbReference>
<evidence type="ECO:0000256" key="6">
    <source>
        <dbReference type="ARBA" id="ARBA00038076"/>
    </source>
</evidence>
<dbReference type="EMBL" id="BSTX01000002">
    <property type="protein sequence ID" value="GLZ77852.1"/>
    <property type="molecule type" value="Genomic_DNA"/>
</dbReference>
<evidence type="ECO:0000259" key="10">
    <source>
        <dbReference type="Pfam" id="PF12704"/>
    </source>
</evidence>
<evidence type="ECO:0000256" key="1">
    <source>
        <dbReference type="ARBA" id="ARBA00004651"/>
    </source>
</evidence>
<keyword evidence="5 8" id="KW-0472">Membrane</keyword>
<accession>A0A9W6SL82</accession>
<evidence type="ECO:0000256" key="2">
    <source>
        <dbReference type="ARBA" id="ARBA00022475"/>
    </source>
</evidence>
<dbReference type="AlphaFoldDB" id="A0A9W6SL82"/>
<evidence type="ECO:0000256" key="3">
    <source>
        <dbReference type="ARBA" id="ARBA00022692"/>
    </source>
</evidence>
<evidence type="ECO:0000256" key="7">
    <source>
        <dbReference type="SAM" id="MobiDB-lite"/>
    </source>
</evidence>
<dbReference type="InterPro" id="IPR025857">
    <property type="entry name" value="MacB_PCD"/>
</dbReference>
<dbReference type="Proteomes" id="UP001165079">
    <property type="component" value="Unassembled WGS sequence"/>
</dbReference>
<sequence length="452" mass="45459">MSVAVRGIRNTFRNKIRGGAVVLVLAIVIGLTLSMLVANEAVAARLESVRSKLDTTVTAAPAFAPKGEDTQPLTADQLTAIRGLDHVASATGIVQGMLEAPSDGEDDKSGGPRVSIAGPSGAKGTTNLESGVDAAAMGAPAGVKFPIMVGGTDGTVNARGQALDITDGRALQASDTRGAVISDQLAKKNGLSVGGTFTAFDQTFTVVGIAASGGTFDDVGVVMTAETLMDLGDQSGYTSIVAKADDVANLEAVKTKIGELLGGAVEVHAETETALQATQGLETVERITRLGFLICLFCAAVIVFFTLALTVRERRKEVGVLKAIGATTRGIVGQFGVEAVTLVLAATILGLGVAALTSNVIADVLVSTNTPANEAGGKMPGMPAGAKAVRIAGPGGGEPESAADLIGEVTAGLGWDTLGLGAATALVIAVLGAAAPAWLIARVRPAEVLRGE</sequence>
<keyword evidence="2" id="KW-1003">Cell membrane</keyword>
<keyword evidence="4 8" id="KW-1133">Transmembrane helix</keyword>
<feature type="transmembrane region" description="Helical" evidence="8">
    <location>
        <begin position="331"/>
        <end position="356"/>
    </location>
</feature>
<comment type="subcellular location">
    <subcellularLocation>
        <location evidence="1">Cell membrane</location>
        <topology evidence="1">Multi-pass membrane protein</topology>
    </subcellularLocation>
</comment>
<dbReference type="PANTHER" id="PTHR30572:SF4">
    <property type="entry name" value="ABC TRANSPORTER PERMEASE YTRF"/>
    <property type="match status" value="1"/>
</dbReference>
<organism evidence="11 12">
    <name type="scientific">Actinorhabdospora filicis</name>
    <dbReference type="NCBI Taxonomy" id="1785913"/>
    <lineage>
        <taxon>Bacteria</taxon>
        <taxon>Bacillati</taxon>
        <taxon>Actinomycetota</taxon>
        <taxon>Actinomycetes</taxon>
        <taxon>Micromonosporales</taxon>
        <taxon>Micromonosporaceae</taxon>
        <taxon>Actinorhabdospora</taxon>
    </lineage>
</organism>
<feature type="transmembrane region" description="Helical" evidence="8">
    <location>
        <begin position="418"/>
        <end position="441"/>
    </location>
</feature>